<dbReference type="OrthoDB" id="2678579at2"/>
<dbReference type="AlphaFoldDB" id="B7K586"/>
<evidence type="ECO:0000313" key="2">
    <source>
        <dbReference type="EMBL" id="ACK67912.1"/>
    </source>
</evidence>
<keyword evidence="1" id="KW-0175">Coiled coil</keyword>
<protein>
    <submittedName>
        <fullName evidence="2">Uncharacterized protein</fullName>
    </submittedName>
</protein>
<proteinExistence type="predicted"/>
<accession>B7K586</accession>
<dbReference type="RefSeq" id="WP_012597166.1">
    <property type="nucleotide sequence ID" value="NC_011726.1"/>
</dbReference>
<evidence type="ECO:0000256" key="1">
    <source>
        <dbReference type="SAM" id="Coils"/>
    </source>
</evidence>
<evidence type="ECO:0000313" key="3">
    <source>
        <dbReference type="Proteomes" id="UP000008204"/>
    </source>
</evidence>
<reference evidence="3" key="1">
    <citation type="journal article" date="2011" name="MBio">
        <title>Novel metabolic attributes of the genus Cyanothece, comprising a group of unicellular nitrogen-fixing Cyanobacteria.</title>
        <authorList>
            <person name="Bandyopadhyay A."/>
            <person name="Elvitigala T."/>
            <person name="Welsh E."/>
            <person name="Stockel J."/>
            <person name="Liberton M."/>
            <person name="Min H."/>
            <person name="Sherman L.A."/>
            <person name="Pakrasi H.B."/>
        </authorList>
    </citation>
    <scope>NUCLEOTIDE SEQUENCE [LARGE SCALE GENOMIC DNA]</scope>
    <source>
        <strain evidence="3">PCC 8801</strain>
    </source>
</reference>
<gene>
    <name evidence="2" type="ordered locus">PCC8801_3971</name>
</gene>
<feature type="coiled-coil region" evidence="1">
    <location>
        <begin position="369"/>
        <end position="399"/>
    </location>
</feature>
<name>B7K586_RIPO1</name>
<keyword evidence="3" id="KW-1185">Reference proteome</keyword>
<dbReference type="STRING" id="41431.PCC8801_3971"/>
<sequence length="449" mass="51717">MTNPLEQSFGYQLNYLSQYIEDNYNCQSPDSAFATYIFHCTDSELPFDPPSDDFINTINDTNISHSPVLSVIGYQLATGKTFDKNIITKWKEGFNRLSKREVFTNDRHTFFYRPIELLGIICGVNQLTDINYQDLDWLKQTLVKGEDKYKKNELWIFLLSFYASNILEIDWNPNRLPFLEEINLDDLALIKWLSCANISIIENFRLSSFEKLNQILLERFLMGSLDIQNVPHAAILYFALKKTVLEVFQTNCDQYILENQTPKATLELILSMCQRFNLITQHIQGQDWSWSDIPNLDDHKVKKYKDILLTLQTNSQAIIEKIQSTSMNNPSMNNSNSTHIENQFNFNDRAYGVAGKVEGNQNNFIQEPKQSLVEAAQEIQQLLEQLQQSGVTLEDAQHQVAKDLVTKAQNDPTWKNTLIKWGQSMGDLATKTVVTEVVKEVIKLALKSL</sequence>
<dbReference type="eggNOG" id="COG1357">
    <property type="taxonomic scope" value="Bacteria"/>
</dbReference>
<dbReference type="KEGG" id="cyp:PCC8801_3971"/>
<organism evidence="2 3">
    <name type="scientific">Rippkaea orientalis (strain PCC 8801 / RF-1)</name>
    <name type="common">Cyanothece sp. (strain PCC 8801)</name>
    <dbReference type="NCBI Taxonomy" id="41431"/>
    <lineage>
        <taxon>Bacteria</taxon>
        <taxon>Bacillati</taxon>
        <taxon>Cyanobacteriota</taxon>
        <taxon>Cyanophyceae</taxon>
        <taxon>Oscillatoriophycideae</taxon>
        <taxon>Chroococcales</taxon>
        <taxon>Aphanothecaceae</taxon>
        <taxon>Rippkaea</taxon>
        <taxon>Rippkaea orientalis</taxon>
    </lineage>
</organism>
<dbReference type="EMBL" id="CP001287">
    <property type="protein sequence ID" value="ACK67912.1"/>
    <property type="molecule type" value="Genomic_DNA"/>
</dbReference>
<dbReference type="HOGENOM" id="CLU_609320_0_0_3"/>
<dbReference type="Proteomes" id="UP000008204">
    <property type="component" value="Chromosome"/>
</dbReference>